<proteinExistence type="predicted"/>
<dbReference type="RefSeq" id="WP_394825796.1">
    <property type="nucleotide sequence ID" value="NZ_CP089984.1"/>
</dbReference>
<keyword evidence="3" id="KW-1185">Reference proteome</keyword>
<gene>
    <name evidence="2" type="ORF">LZC94_02580</name>
</gene>
<protein>
    <submittedName>
        <fullName evidence="2">Uncharacterized protein</fullName>
    </submittedName>
</protein>
<name>A0ABZ2M416_9BACT</name>
<sequence>MLASLSVFPGCGDDDKKSGADEPLTMRCGVRTVAGPAIDYTVSGDTLTLNVGGQIASIPRVAPGSGGKPIHGTWQLPNPEPTDNPASVERYQIVWTGTVRVEPGRATFAVNCSSTEHKMSVSASSPVTITDTQFRILEVHEEIKEWSAGAGESTVSKSSTGAPPDP</sequence>
<evidence type="ECO:0000313" key="2">
    <source>
        <dbReference type="EMBL" id="WXB16167.1"/>
    </source>
</evidence>
<dbReference type="Proteomes" id="UP001370348">
    <property type="component" value="Chromosome"/>
</dbReference>
<accession>A0ABZ2M416</accession>
<dbReference type="EMBL" id="CP089984">
    <property type="protein sequence ID" value="WXB16167.1"/>
    <property type="molecule type" value="Genomic_DNA"/>
</dbReference>
<feature type="compositionally biased region" description="Polar residues" evidence="1">
    <location>
        <begin position="153"/>
        <end position="166"/>
    </location>
</feature>
<reference evidence="2 3" key="1">
    <citation type="submission" date="2021-12" db="EMBL/GenBank/DDBJ databases">
        <title>Discovery of the Pendulisporaceae a myxobacterial family with distinct sporulation behavior and unique specialized metabolism.</title>
        <authorList>
            <person name="Garcia R."/>
            <person name="Popoff A."/>
            <person name="Bader C.D."/>
            <person name="Loehr J."/>
            <person name="Walesch S."/>
            <person name="Walt C."/>
            <person name="Boldt J."/>
            <person name="Bunk B."/>
            <person name="Haeckl F.J.F.P.J."/>
            <person name="Gunesch A.P."/>
            <person name="Birkelbach J."/>
            <person name="Nuebel U."/>
            <person name="Pietschmann T."/>
            <person name="Bach T."/>
            <person name="Mueller R."/>
        </authorList>
    </citation>
    <scope>NUCLEOTIDE SEQUENCE [LARGE SCALE GENOMIC DNA]</scope>
    <source>
        <strain evidence="2 3">MSr11954</strain>
    </source>
</reference>
<organism evidence="2 3">
    <name type="scientific">Pendulispora albinea</name>
    <dbReference type="NCBI Taxonomy" id="2741071"/>
    <lineage>
        <taxon>Bacteria</taxon>
        <taxon>Pseudomonadati</taxon>
        <taxon>Myxococcota</taxon>
        <taxon>Myxococcia</taxon>
        <taxon>Myxococcales</taxon>
        <taxon>Sorangiineae</taxon>
        <taxon>Pendulisporaceae</taxon>
        <taxon>Pendulispora</taxon>
    </lineage>
</organism>
<evidence type="ECO:0000313" key="3">
    <source>
        <dbReference type="Proteomes" id="UP001370348"/>
    </source>
</evidence>
<feature type="region of interest" description="Disordered" evidence="1">
    <location>
        <begin position="145"/>
        <end position="166"/>
    </location>
</feature>
<evidence type="ECO:0000256" key="1">
    <source>
        <dbReference type="SAM" id="MobiDB-lite"/>
    </source>
</evidence>